<dbReference type="PANTHER" id="PTHR21237">
    <property type="entry name" value="GRPE PROTEIN"/>
    <property type="match status" value="1"/>
</dbReference>
<keyword evidence="6" id="KW-0175">Coiled coil</keyword>
<dbReference type="InterPro" id="IPR013805">
    <property type="entry name" value="GrpE_CC"/>
</dbReference>
<dbReference type="InterPro" id="IPR009012">
    <property type="entry name" value="GrpE_head"/>
</dbReference>
<dbReference type="CDD" id="cd00446">
    <property type="entry name" value="GrpE"/>
    <property type="match status" value="1"/>
</dbReference>
<dbReference type="Gene3D" id="3.90.20.20">
    <property type="match status" value="1"/>
</dbReference>
<keyword evidence="4" id="KW-0963">Cytoplasm</keyword>
<evidence type="ECO:0000256" key="6">
    <source>
        <dbReference type="SAM" id="Coils"/>
    </source>
</evidence>
<keyword evidence="2 4" id="KW-0346">Stress response</keyword>
<reference evidence="7 8" key="1">
    <citation type="journal article" date="2021" name="Microorganisms">
        <title>Acidisoma silvae sp. nov. and Acidisomacellulosilytica sp. nov., Two Acidophilic Bacteria Isolated from Decaying Wood, Hydrolyzing Cellulose and Producing Poly-3-hydroxybutyrate.</title>
        <authorList>
            <person name="Mieszkin S."/>
            <person name="Pouder E."/>
            <person name="Uroz S."/>
            <person name="Simon-Colin C."/>
            <person name="Alain K."/>
        </authorList>
    </citation>
    <scope>NUCLEOTIDE SEQUENCE [LARGE SCALE GENOMIC DNA]</scope>
    <source>
        <strain evidence="7 8">HW T5.17</strain>
    </source>
</reference>
<keyword evidence="3 4" id="KW-0143">Chaperone</keyword>
<gene>
    <name evidence="4" type="primary">grpE</name>
    <name evidence="7" type="ORF">ACELLULO517_18845</name>
</gene>
<dbReference type="RefSeq" id="WP_227308977.1">
    <property type="nucleotide sequence ID" value="NZ_JAESVA010000007.1"/>
</dbReference>
<dbReference type="Proteomes" id="UP000721844">
    <property type="component" value="Unassembled WGS sequence"/>
</dbReference>
<organism evidence="7 8">
    <name type="scientific">Acidisoma cellulosilyticum</name>
    <dbReference type="NCBI Taxonomy" id="2802395"/>
    <lineage>
        <taxon>Bacteria</taxon>
        <taxon>Pseudomonadati</taxon>
        <taxon>Pseudomonadota</taxon>
        <taxon>Alphaproteobacteria</taxon>
        <taxon>Acetobacterales</taxon>
        <taxon>Acidocellaceae</taxon>
        <taxon>Acidisoma</taxon>
    </lineage>
</organism>
<proteinExistence type="inferred from homology"/>
<dbReference type="PRINTS" id="PR00773">
    <property type="entry name" value="GRPEPROTEIN"/>
</dbReference>
<dbReference type="GO" id="GO:0000774">
    <property type="term" value="F:adenyl-nucleotide exchange factor activity"/>
    <property type="evidence" value="ECO:0007669"/>
    <property type="project" value="InterPro"/>
</dbReference>
<comment type="subcellular location">
    <subcellularLocation>
        <location evidence="4">Cytoplasm</location>
    </subcellularLocation>
</comment>
<dbReference type="SUPFAM" id="SSF58014">
    <property type="entry name" value="Coiled-coil domain of nucleotide exchange factor GrpE"/>
    <property type="match status" value="1"/>
</dbReference>
<comment type="similarity">
    <text evidence="1 4 5">Belongs to the GrpE family.</text>
</comment>
<comment type="caution">
    <text evidence="7">The sequence shown here is derived from an EMBL/GenBank/DDBJ whole genome shotgun (WGS) entry which is preliminary data.</text>
</comment>
<dbReference type="Gene3D" id="2.30.22.10">
    <property type="entry name" value="Head domain of nucleotide exchange factor GrpE"/>
    <property type="match status" value="1"/>
</dbReference>
<sequence>MTETDKTHSNPADEADLSMAAEDAELSLEDRLAAVEAERDEMRNNWMRSEAEMANLRTRTKREVEDARLFAVQKFAKDVVEVAENLKRGLTSLPPRAEGEAEITGKLRDGFEGIERSFVATLERNGVQMDDPTGKLFDPNLHQAMGEQETTEHPPGTIVQAWTQAWTLNGRLLRPAMVVVAKAPAEQA</sequence>
<feature type="coiled-coil region" evidence="6">
    <location>
        <begin position="25"/>
        <end position="52"/>
    </location>
</feature>
<dbReference type="SUPFAM" id="SSF51064">
    <property type="entry name" value="Head domain of nucleotide exchange factor GrpE"/>
    <property type="match status" value="1"/>
</dbReference>
<dbReference type="PANTHER" id="PTHR21237:SF23">
    <property type="entry name" value="GRPE PROTEIN HOMOLOG, MITOCHONDRIAL"/>
    <property type="match status" value="1"/>
</dbReference>
<dbReference type="GO" id="GO:0042803">
    <property type="term" value="F:protein homodimerization activity"/>
    <property type="evidence" value="ECO:0007669"/>
    <property type="project" value="InterPro"/>
</dbReference>
<evidence type="ECO:0000256" key="2">
    <source>
        <dbReference type="ARBA" id="ARBA00023016"/>
    </source>
</evidence>
<evidence type="ECO:0000256" key="5">
    <source>
        <dbReference type="RuleBase" id="RU004478"/>
    </source>
</evidence>
<dbReference type="Pfam" id="PF01025">
    <property type="entry name" value="GrpE"/>
    <property type="match status" value="1"/>
</dbReference>
<dbReference type="GO" id="GO:0006457">
    <property type="term" value="P:protein folding"/>
    <property type="evidence" value="ECO:0007669"/>
    <property type="project" value="InterPro"/>
</dbReference>
<dbReference type="GO" id="GO:0051087">
    <property type="term" value="F:protein-folding chaperone binding"/>
    <property type="evidence" value="ECO:0007669"/>
    <property type="project" value="InterPro"/>
</dbReference>
<evidence type="ECO:0000256" key="3">
    <source>
        <dbReference type="ARBA" id="ARBA00023186"/>
    </source>
</evidence>
<accession>A0A963Z3Y0</accession>
<comment type="function">
    <text evidence="4">Participates actively in the response to hyperosmotic and heat shock by preventing the aggregation of stress-denatured proteins, in association with DnaK and GrpE. It is the nucleotide exchange factor for DnaK and may function as a thermosensor. Unfolded proteins bind initially to DnaJ; upon interaction with the DnaJ-bound protein, DnaK hydrolyzes its bound ATP, resulting in the formation of a stable complex. GrpE releases ADP from DnaK; ATP binding to DnaK triggers the release of the substrate protein, thus completing the reaction cycle. Several rounds of ATP-dependent interactions between DnaJ, DnaK and GrpE are required for fully efficient folding.</text>
</comment>
<dbReference type="AlphaFoldDB" id="A0A963Z3Y0"/>
<protein>
    <recommendedName>
        <fullName evidence="4">Protein GrpE</fullName>
    </recommendedName>
    <alternativeName>
        <fullName evidence="4">HSP-70 cofactor</fullName>
    </alternativeName>
</protein>
<dbReference type="HAMAP" id="MF_01151">
    <property type="entry name" value="GrpE"/>
    <property type="match status" value="1"/>
</dbReference>
<keyword evidence="8" id="KW-1185">Reference proteome</keyword>
<evidence type="ECO:0000256" key="1">
    <source>
        <dbReference type="ARBA" id="ARBA00009054"/>
    </source>
</evidence>
<dbReference type="GO" id="GO:0051082">
    <property type="term" value="F:unfolded protein binding"/>
    <property type="evidence" value="ECO:0007669"/>
    <property type="project" value="TreeGrafter"/>
</dbReference>
<dbReference type="GO" id="GO:0005737">
    <property type="term" value="C:cytoplasm"/>
    <property type="evidence" value="ECO:0007669"/>
    <property type="project" value="UniProtKB-SubCell"/>
</dbReference>
<evidence type="ECO:0000313" key="8">
    <source>
        <dbReference type="Proteomes" id="UP000721844"/>
    </source>
</evidence>
<dbReference type="InterPro" id="IPR000740">
    <property type="entry name" value="GrpE"/>
</dbReference>
<dbReference type="EMBL" id="JAESVA010000007">
    <property type="protein sequence ID" value="MCB8882313.1"/>
    <property type="molecule type" value="Genomic_DNA"/>
</dbReference>
<evidence type="ECO:0000313" key="7">
    <source>
        <dbReference type="EMBL" id="MCB8882313.1"/>
    </source>
</evidence>
<name>A0A963Z3Y0_9PROT</name>
<comment type="subunit">
    <text evidence="4">Homodimer.</text>
</comment>
<evidence type="ECO:0000256" key="4">
    <source>
        <dbReference type="HAMAP-Rule" id="MF_01151"/>
    </source>
</evidence>